<evidence type="ECO:0000259" key="9">
    <source>
        <dbReference type="SMART" id="SM00848"/>
    </source>
</evidence>
<evidence type="ECO:0000256" key="5">
    <source>
        <dbReference type="ARBA" id="ARBA00023145"/>
    </source>
</evidence>
<keyword evidence="4" id="KW-0788">Thiol protease</keyword>
<evidence type="ECO:0000256" key="4">
    <source>
        <dbReference type="ARBA" id="ARBA00022807"/>
    </source>
</evidence>
<dbReference type="Proteomes" id="UP001460270">
    <property type="component" value="Unassembled WGS sequence"/>
</dbReference>
<dbReference type="PROSITE" id="PS00639">
    <property type="entry name" value="THIOL_PROTEASE_HIS"/>
    <property type="match status" value="1"/>
</dbReference>
<keyword evidence="5" id="KW-0865">Zymogen</keyword>
<dbReference type="InterPro" id="IPR025660">
    <property type="entry name" value="Pept_his_AS"/>
</dbReference>
<dbReference type="SUPFAM" id="SSF54001">
    <property type="entry name" value="Cysteine proteinases"/>
    <property type="match status" value="1"/>
</dbReference>
<dbReference type="SMART" id="SM00848">
    <property type="entry name" value="Inhibitor_I29"/>
    <property type="match status" value="1"/>
</dbReference>
<keyword evidence="6" id="KW-1015">Disulfide bond</keyword>
<gene>
    <name evidence="10" type="ORF">WMY93_032734</name>
</gene>
<evidence type="ECO:0008006" key="12">
    <source>
        <dbReference type="Google" id="ProtNLM"/>
    </source>
</evidence>
<dbReference type="GO" id="GO:0006508">
    <property type="term" value="P:proteolysis"/>
    <property type="evidence" value="ECO:0007669"/>
    <property type="project" value="UniProtKB-KW"/>
</dbReference>
<dbReference type="InterPro" id="IPR013201">
    <property type="entry name" value="Prot_inhib_I29"/>
</dbReference>
<sequence>MKSGVLVGGWLLLLVVALLCVTVWAEFDSRLDQHWDLWKKTYQKKYQDEAEEMARRALWEKKLMQVNIHNLEESMGLNTYTQGINHLSDLTKEELQQMHAPLKLPKDFQMKPTPLNASVKDVPDTVDWRDAGLVTKVKDQGSCGSCWSFSTVGALEGLWAKTTGELVDLSPQNLVDCSRKYGPRGCDGGWMHNALQYVIENQGINSEKSYRYKGKEGTCRYNPKYKAANCSSYHFVDNNENSLKLAAAAIGPIAITIDATYIDNYKSGVYNNPNCTKRTNHAVLLVGYGTDDKRGLDYWLIKNSWGKRWGEKGYIRVARNQDQMCGISTYAVYPL</sequence>
<dbReference type="InterPro" id="IPR025661">
    <property type="entry name" value="Pept_asp_AS"/>
</dbReference>
<feature type="signal peptide" evidence="7">
    <location>
        <begin position="1"/>
        <end position="25"/>
    </location>
</feature>
<dbReference type="SMART" id="SM00645">
    <property type="entry name" value="Pept_C1"/>
    <property type="match status" value="1"/>
</dbReference>
<evidence type="ECO:0000313" key="11">
    <source>
        <dbReference type="Proteomes" id="UP001460270"/>
    </source>
</evidence>
<feature type="domain" description="Peptidase C1A papain C-terminal" evidence="8">
    <location>
        <begin position="122"/>
        <end position="335"/>
    </location>
</feature>
<dbReference type="InterPro" id="IPR000169">
    <property type="entry name" value="Pept_cys_AS"/>
</dbReference>
<reference evidence="11" key="1">
    <citation type="submission" date="2024-04" db="EMBL/GenBank/DDBJ databases">
        <title>Salinicola lusitanus LLJ914,a marine bacterium isolated from the Okinawa Trough.</title>
        <authorList>
            <person name="Li J."/>
        </authorList>
    </citation>
    <scope>NUCLEOTIDE SEQUENCE [LARGE SCALE GENOMIC DNA]</scope>
</reference>
<evidence type="ECO:0000313" key="10">
    <source>
        <dbReference type="EMBL" id="KAK7880624.1"/>
    </source>
</evidence>
<comment type="similarity">
    <text evidence="1">Belongs to the peptidase C1 family.</text>
</comment>
<dbReference type="FunFam" id="3.90.70.10:FF:000006">
    <property type="entry name" value="Cathepsin S"/>
    <property type="match status" value="1"/>
</dbReference>
<dbReference type="Pfam" id="PF00112">
    <property type="entry name" value="Peptidase_C1"/>
    <property type="match status" value="1"/>
</dbReference>
<dbReference type="PRINTS" id="PR00705">
    <property type="entry name" value="PAPAIN"/>
</dbReference>
<keyword evidence="3" id="KW-0378">Hydrolase</keyword>
<keyword evidence="2" id="KW-0645">Protease</keyword>
<name>A0AAW0MMR6_9GOBI</name>
<feature type="domain" description="Cathepsin propeptide inhibitor" evidence="9">
    <location>
        <begin position="35"/>
        <end position="95"/>
    </location>
</feature>
<dbReference type="AlphaFoldDB" id="A0AAW0MMR6"/>
<accession>A0AAW0MMR6</accession>
<keyword evidence="7" id="KW-0732">Signal</keyword>
<protein>
    <recommendedName>
        <fullName evidence="12">Cathepsin S</fullName>
    </recommendedName>
</protein>
<feature type="chain" id="PRO_5043855592" description="Cathepsin S" evidence="7">
    <location>
        <begin position="26"/>
        <end position="335"/>
    </location>
</feature>
<evidence type="ECO:0000256" key="3">
    <source>
        <dbReference type="ARBA" id="ARBA00022801"/>
    </source>
</evidence>
<dbReference type="Gene3D" id="3.90.70.10">
    <property type="entry name" value="Cysteine proteinases"/>
    <property type="match status" value="1"/>
</dbReference>
<dbReference type="InterPro" id="IPR039417">
    <property type="entry name" value="Peptidase_C1A_papain-like"/>
</dbReference>
<dbReference type="Pfam" id="PF08246">
    <property type="entry name" value="Inhibitor_I29"/>
    <property type="match status" value="1"/>
</dbReference>
<dbReference type="GO" id="GO:0008234">
    <property type="term" value="F:cysteine-type peptidase activity"/>
    <property type="evidence" value="ECO:0007669"/>
    <property type="project" value="UniProtKB-KW"/>
</dbReference>
<dbReference type="PROSITE" id="PS00640">
    <property type="entry name" value="THIOL_PROTEASE_ASN"/>
    <property type="match status" value="1"/>
</dbReference>
<comment type="caution">
    <text evidence="10">The sequence shown here is derived from an EMBL/GenBank/DDBJ whole genome shotgun (WGS) entry which is preliminary data.</text>
</comment>
<dbReference type="EMBL" id="JBBPFD010000066">
    <property type="protein sequence ID" value="KAK7880624.1"/>
    <property type="molecule type" value="Genomic_DNA"/>
</dbReference>
<evidence type="ECO:0000256" key="7">
    <source>
        <dbReference type="SAM" id="SignalP"/>
    </source>
</evidence>
<dbReference type="CDD" id="cd02248">
    <property type="entry name" value="Peptidase_C1A"/>
    <property type="match status" value="1"/>
</dbReference>
<evidence type="ECO:0000256" key="6">
    <source>
        <dbReference type="ARBA" id="ARBA00023157"/>
    </source>
</evidence>
<dbReference type="InterPro" id="IPR013128">
    <property type="entry name" value="Peptidase_C1A"/>
</dbReference>
<keyword evidence="11" id="KW-1185">Reference proteome</keyword>
<dbReference type="InterPro" id="IPR038765">
    <property type="entry name" value="Papain-like_cys_pep_sf"/>
</dbReference>
<evidence type="ECO:0000259" key="8">
    <source>
        <dbReference type="SMART" id="SM00645"/>
    </source>
</evidence>
<proteinExistence type="inferred from homology"/>
<dbReference type="InterPro" id="IPR000668">
    <property type="entry name" value="Peptidase_C1A_C"/>
</dbReference>
<dbReference type="PROSITE" id="PS00139">
    <property type="entry name" value="THIOL_PROTEASE_CYS"/>
    <property type="match status" value="1"/>
</dbReference>
<evidence type="ECO:0000256" key="1">
    <source>
        <dbReference type="ARBA" id="ARBA00008455"/>
    </source>
</evidence>
<evidence type="ECO:0000256" key="2">
    <source>
        <dbReference type="ARBA" id="ARBA00022670"/>
    </source>
</evidence>
<dbReference type="PANTHER" id="PTHR12411">
    <property type="entry name" value="CYSTEINE PROTEASE FAMILY C1-RELATED"/>
    <property type="match status" value="1"/>
</dbReference>
<organism evidence="10 11">
    <name type="scientific">Mugilogobius chulae</name>
    <name type="common">yellowstripe goby</name>
    <dbReference type="NCBI Taxonomy" id="88201"/>
    <lineage>
        <taxon>Eukaryota</taxon>
        <taxon>Metazoa</taxon>
        <taxon>Chordata</taxon>
        <taxon>Craniata</taxon>
        <taxon>Vertebrata</taxon>
        <taxon>Euteleostomi</taxon>
        <taxon>Actinopterygii</taxon>
        <taxon>Neopterygii</taxon>
        <taxon>Teleostei</taxon>
        <taxon>Neoteleostei</taxon>
        <taxon>Acanthomorphata</taxon>
        <taxon>Gobiaria</taxon>
        <taxon>Gobiiformes</taxon>
        <taxon>Gobioidei</taxon>
        <taxon>Gobiidae</taxon>
        <taxon>Gobionellinae</taxon>
        <taxon>Mugilogobius</taxon>
    </lineage>
</organism>